<proteinExistence type="predicted"/>
<evidence type="ECO:0000313" key="1">
    <source>
        <dbReference type="EMBL" id="MFC7219459.1"/>
    </source>
</evidence>
<name>A0ABW2GFD3_9ACTN</name>
<accession>A0ABW2GFD3</accession>
<evidence type="ECO:0000313" key="2">
    <source>
        <dbReference type="Proteomes" id="UP001596413"/>
    </source>
</evidence>
<organism evidence="1 2">
    <name type="scientific">Streptomyces polyrhachis</name>
    <dbReference type="NCBI Taxonomy" id="1282885"/>
    <lineage>
        <taxon>Bacteria</taxon>
        <taxon>Bacillati</taxon>
        <taxon>Actinomycetota</taxon>
        <taxon>Actinomycetes</taxon>
        <taxon>Kitasatosporales</taxon>
        <taxon>Streptomycetaceae</taxon>
        <taxon>Streptomyces</taxon>
    </lineage>
</organism>
<comment type="caution">
    <text evidence="1">The sequence shown here is derived from an EMBL/GenBank/DDBJ whole genome shotgun (WGS) entry which is preliminary data.</text>
</comment>
<dbReference type="EMBL" id="JBHSZO010000021">
    <property type="protein sequence ID" value="MFC7219459.1"/>
    <property type="molecule type" value="Genomic_DNA"/>
</dbReference>
<keyword evidence="2" id="KW-1185">Reference proteome</keyword>
<protein>
    <submittedName>
        <fullName evidence="1">Uncharacterized protein</fullName>
    </submittedName>
</protein>
<reference evidence="2" key="1">
    <citation type="journal article" date="2019" name="Int. J. Syst. Evol. Microbiol.">
        <title>The Global Catalogue of Microorganisms (GCM) 10K type strain sequencing project: providing services to taxonomists for standard genome sequencing and annotation.</title>
        <authorList>
            <consortium name="The Broad Institute Genomics Platform"/>
            <consortium name="The Broad Institute Genome Sequencing Center for Infectious Disease"/>
            <person name="Wu L."/>
            <person name="Ma J."/>
        </authorList>
    </citation>
    <scope>NUCLEOTIDE SEQUENCE [LARGE SCALE GENOMIC DNA]</scope>
    <source>
        <strain evidence="2">CGMCC 1.13681</strain>
    </source>
</reference>
<dbReference type="Proteomes" id="UP001596413">
    <property type="component" value="Unassembled WGS sequence"/>
</dbReference>
<sequence>MRKRHPTEDELRLAFEVELASAAAGGGVRTETGLDTRTENALLDIVMAFPVVSQQLIDAARAAFAGQLDGTNAEQSRALLARLIEEHNRRAAGEGGQKAPRN</sequence>
<gene>
    <name evidence="1" type="ORF">ACFQLX_14950</name>
</gene>
<dbReference type="RefSeq" id="WP_386415176.1">
    <property type="nucleotide sequence ID" value="NZ_JBHSZO010000021.1"/>
</dbReference>